<dbReference type="Proteomes" id="UP001333818">
    <property type="component" value="Unassembled WGS sequence"/>
</dbReference>
<keyword evidence="2" id="KW-1185">Reference proteome</keyword>
<dbReference type="EMBL" id="JAZBJZ010000109">
    <property type="protein sequence ID" value="MEE3719069.1"/>
    <property type="molecule type" value="Genomic_DNA"/>
</dbReference>
<evidence type="ECO:0000313" key="2">
    <source>
        <dbReference type="Proteomes" id="UP001333818"/>
    </source>
</evidence>
<proteinExistence type="predicted"/>
<dbReference type="AlphaFoldDB" id="A0AAW9Q5A0"/>
<name>A0AAW9Q5A0_9CYAN</name>
<protein>
    <submittedName>
        <fullName evidence="1">Uncharacterized protein</fullName>
    </submittedName>
</protein>
<reference evidence="1" key="1">
    <citation type="submission" date="2024-01" db="EMBL/GenBank/DDBJ databases">
        <title>Bank of Algae and Cyanobacteria of the Azores (BACA) strain genomes.</title>
        <authorList>
            <person name="Luz R."/>
            <person name="Cordeiro R."/>
            <person name="Fonseca A."/>
            <person name="Goncalves V."/>
        </authorList>
    </citation>
    <scope>NUCLEOTIDE SEQUENCE</scope>
    <source>
        <strain evidence="1">BACA0141</strain>
    </source>
</reference>
<organism evidence="1 2">
    <name type="scientific">Tumidithrix elongata BACA0141</name>
    <dbReference type="NCBI Taxonomy" id="2716417"/>
    <lineage>
        <taxon>Bacteria</taxon>
        <taxon>Bacillati</taxon>
        <taxon>Cyanobacteriota</taxon>
        <taxon>Cyanophyceae</taxon>
        <taxon>Pseudanabaenales</taxon>
        <taxon>Pseudanabaenaceae</taxon>
        <taxon>Tumidithrix</taxon>
        <taxon>Tumidithrix elongata</taxon>
    </lineage>
</organism>
<gene>
    <name evidence="1" type="ORF">V2H45_20195</name>
</gene>
<comment type="caution">
    <text evidence="1">The sequence shown here is derived from an EMBL/GenBank/DDBJ whole genome shotgun (WGS) entry which is preliminary data.</text>
</comment>
<accession>A0AAW9Q5A0</accession>
<evidence type="ECO:0000313" key="1">
    <source>
        <dbReference type="EMBL" id="MEE3719069.1"/>
    </source>
</evidence>
<dbReference type="RefSeq" id="WP_330485505.1">
    <property type="nucleotide sequence ID" value="NZ_JAZBJZ010000109.1"/>
</dbReference>
<sequence>MSSLFPNEPEQPEATTSLVPSSHTIYAVLGFLQEYSGRYVSQDDLVEHFFADETAKAQIFEQYLLRLIEEQKMQLDLHSVVSQGHTYFHSKELVQQGGNRATL</sequence>